<dbReference type="GO" id="GO:0003714">
    <property type="term" value="F:transcription corepressor activity"/>
    <property type="evidence" value="ECO:0007669"/>
    <property type="project" value="UniProtKB-ARBA"/>
</dbReference>
<evidence type="ECO:0000256" key="13">
    <source>
        <dbReference type="SAM" id="MobiDB-lite"/>
    </source>
</evidence>
<dbReference type="PROSITE" id="PS50157">
    <property type="entry name" value="ZINC_FINGER_C2H2_2"/>
    <property type="match status" value="2"/>
</dbReference>
<dbReference type="EMBL" id="JAULJE010000019">
    <property type="protein sequence ID" value="KAK1331973.1"/>
    <property type="molecule type" value="Genomic_DNA"/>
</dbReference>
<keyword evidence="4" id="KW-0677">Repeat</keyword>
<dbReference type="Proteomes" id="UP001177744">
    <property type="component" value="Unassembled WGS sequence"/>
</dbReference>
<feature type="compositionally biased region" description="Basic and acidic residues" evidence="13">
    <location>
        <begin position="201"/>
        <end position="217"/>
    </location>
</feature>
<keyword evidence="7" id="KW-0805">Transcription regulation</keyword>
<dbReference type="GO" id="GO:0007507">
    <property type="term" value="P:heart development"/>
    <property type="evidence" value="ECO:0007669"/>
    <property type="project" value="TreeGrafter"/>
</dbReference>
<keyword evidence="11" id="KW-0539">Nucleus</keyword>
<evidence type="ECO:0000313" key="16">
    <source>
        <dbReference type="EMBL" id="KAK1331973.1"/>
    </source>
</evidence>
<evidence type="ECO:0000259" key="14">
    <source>
        <dbReference type="PROSITE" id="PS50157"/>
    </source>
</evidence>
<dbReference type="GO" id="GO:0030154">
    <property type="term" value="P:cell differentiation"/>
    <property type="evidence" value="ECO:0007669"/>
    <property type="project" value="UniProtKB-ARBA"/>
</dbReference>
<feature type="domain" description="CCHC FOG-type" evidence="15">
    <location>
        <begin position="33"/>
        <end position="66"/>
    </location>
</feature>
<dbReference type="GO" id="GO:0009653">
    <property type="term" value="P:anatomical structure morphogenesis"/>
    <property type="evidence" value="ECO:0007669"/>
    <property type="project" value="UniProtKB-ARBA"/>
</dbReference>
<evidence type="ECO:0000256" key="6">
    <source>
        <dbReference type="ARBA" id="ARBA00022833"/>
    </source>
</evidence>
<gene>
    <name evidence="16" type="ORF">QTO34_007650</name>
</gene>
<accession>A0AA40HIV6</accession>
<keyword evidence="2" id="KW-0678">Repressor</keyword>
<dbReference type="FunFam" id="3.30.160.60:FF:000828">
    <property type="entry name" value="Zinc finger protein, FOG family member 1"/>
    <property type="match status" value="1"/>
</dbReference>
<feature type="region of interest" description="Disordered" evidence="13">
    <location>
        <begin position="186"/>
        <end position="217"/>
    </location>
</feature>
<organism evidence="16 17">
    <name type="scientific">Cnephaeus nilssonii</name>
    <name type="common">Northern bat</name>
    <name type="synonym">Eptesicus nilssonii</name>
    <dbReference type="NCBI Taxonomy" id="3371016"/>
    <lineage>
        <taxon>Eukaryota</taxon>
        <taxon>Metazoa</taxon>
        <taxon>Chordata</taxon>
        <taxon>Craniata</taxon>
        <taxon>Vertebrata</taxon>
        <taxon>Euteleostomi</taxon>
        <taxon>Mammalia</taxon>
        <taxon>Eutheria</taxon>
        <taxon>Laurasiatheria</taxon>
        <taxon>Chiroptera</taxon>
        <taxon>Yangochiroptera</taxon>
        <taxon>Vespertilionidae</taxon>
        <taxon>Cnephaeus</taxon>
    </lineage>
</organism>
<dbReference type="Gene3D" id="3.30.160.60">
    <property type="entry name" value="Classic Zinc Finger"/>
    <property type="match status" value="2"/>
</dbReference>
<dbReference type="PROSITE" id="PS00028">
    <property type="entry name" value="ZINC_FINGER_C2H2_1"/>
    <property type="match status" value="1"/>
</dbReference>
<evidence type="ECO:0008006" key="18">
    <source>
        <dbReference type="Google" id="ProtNLM"/>
    </source>
</evidence>
<dbReference type="PANTHER" id="PTHR12958:SF5">
    <property type="entry name" value="ZINC FINGER PROTEIN ZFPM2"/>
    <property type="match status" value="1"/>
</dbReference>
<evidence type="ECO:0000256" key="2">
    <source>
        <dbReference type="ARBA" id="ARBA00022491"/>
    </source>
</evidence>
<dbReference type="SMART" id="SM00355">
    <property type="entry name" value="ZnF_C2H2"/>
    <property type="match status" value="4"/>
</dbReference>
<dbReference type="AlphaFoldDB" id="A0AA40HIV6"/>
<dbReference type="SUPFAM" id="SSF57667">
    <property type="entry name" value="beta-beta-alpha zinc fingers"/>
    <property type="match status" value="2"/>
</dbReference>
<evidence type="ECO:0000313" key="17">
    <source>
        <dbReference type="Proteomes" id="UP001177744"/>
    </source>
</evidence>
<feature type="domain" description="C2H2-type" evidence="14">
    <location>
        <begin position="85"/>
        <end position="114"/>
    </location>
</feature>
<evidence type="ECO:0000256" key="12">
    <source>
        <dbReference type="PROSITE-ProRule" id="PRU00042"/>
    </source>
</evidence>
<evidence type="ECO:0000256" key="9">
    <source>
        <dbReference type="ARBA" id="ARBA00023159"/>
    </source>
</evidence>
<evidence type="ECO:0000256" key="1">
    <source>
        <dbReference type="ARBA" id="ARBA00004123"/>
    </source>
</evidence>
<dbReference type="InterPro" id="IPR034731">
    <property type="entry name" value="Znf_CCHC_FOG"/>
</dbReference>
<name>A0AA40HIV6_CNENI</name>
<dbReference type="InterPro" id="IPR013087">
    <property type="entry name" value="Znf_C2H2_type"/>
</dbReference>
<evidence type="ECO:0000256" key="3">
    <source>
        <dbReference type="ARBA" id="ARBA00022723"/>
    </source>
</evidence>
<protein>
    <recommendedName>
        <fullName evidence="18">Zinc finger protein ZFPM2</fullName>
    </recommendedName>
</protein>
<evidence type="ECO:0000256" key="8">
    <source>
        <dbReference type="ARBA" id="ARBA00023125"/>
    </source>
</evidence>
<dbReference type="InterPro" id="IPR039746">
    <property type="entry name" value="FOG"/>
</dbReference>
<evidence type="ECO:0000256" key="4">
    <source>
        <dbReference type="ARBA" id="ARBA00022737"/>
    </source>
</evidence>
<keyword evidence="10" id="KW-0804">Transcription</keyword>
<evidence type="ECO:0000256" key="10">
    <source>
        <dbReference type="ARBA" id="ARBA00023163"/>
    </source>
</evidence>
<dbReference type="InterPro" id="IPR036236">
    <property type="entry name" value="Znf_C2H2_sf"/>
</dbReference>
<dbReference type="GO" id="GO:0061629">
    <property type="term" value="F:RNA polymerase II-specific DNA-binding transcription factor binding"/>
    <property type="evidence" value="ECO:0007669"/>
    <property type="project" value="InterPro"/>
</dbReference>
<dbReference type="PROSITE" id="PS51810">
    <property type="entry name" value="ZF_CCHC_FOG"/>
    <property type="match status" value="1"/>
</dbReference>
<keyword evidence="5 12" id="KW-0863">Zinc-finger</keyword>
<reference evidence="16" key="1">
    <citation type="submission" date="2023-06" db="EMBL/GenBank/DDBJ databases">
        <title>Reference genome for the Northern bat (Eptesicus nilssonii), a most northern bat species.</title>
        <authorList>
            <person name="Laine V.N."/>
            <person name="Pulliainen A.T."/>
            <person name="Lilley T.M."/>
        </authorList>
    </citation>
    <scope>NUCLEOTIDE SEQUENCE</scope>
    <source>
        <strain evidence="16">BLF_Eptnil</strain>
        <tissue evidence="16">Kidney</tissue>
    </source>
</reference>
<keyword evidence="9" id="KW-0010">Activator</keyword>
<comment type="subcellular location">
    <subcellularLocation>
        <location evidence="1">Nucleus</location>
    </subcellularLocation>
</comment>
<dbReference type="PANTHER" id="PTHR12958">
    <property type="entry name" value="FRIEND OF GATA2-RELATED"/>
    <property type="match status" value="1"/>
</dbReference>
<keyword evidence="3" id="KW-0479">Metal-binding</keyword>
<keyword evidence="8" id="KW-0238">DNA-binding</keyword>
<dbReference type="GO" id="GO:0045944">
    <property type="term" value="P:positive regulation of transcription by RNA polymerase II"/>
    <property type="evidence" value="ECO:0007669"/>
    <property type="project" value="TreeGrafter"/>
</dbReference>
<evidence type="ECO:0000256" key="5">
    <source>
        <dbReference type="ARBA" id="ARBA00022771"/>
    </source>
</evidence>
<keyword evidence="17" id="KW-1185">Reference proteome</keyword>
<proteinExistence type="predicted"/>
<keyword evidence="6" id="KW-0862">Zinc</keyword>
<evidence type="ECO:0000256" key="11">
    <source>
        <dbReference type="ARBA" id="ARBA00023242"/>
    </source>
</evidence>
<dbReference type="GO" id="GO:0003677">
    <property type="term" value="F:DNA binding"/>
    <property type="evidence" value="ECO:0007669"/>
    <property type="project" value="UniProtKB-KW"/>
</dbReference>
<comment type="caution">
    <text evidence="16">The sequence shown here is derived from an EMBL/GenBank/DDBJ whole genome shotgun (WGS) entry which is preliminary data.</text>
</comment>
<dbReference type="GO" id="GO:0000122">
    <property type="term" value="P:negative regulation of transcription by RNA polymerase II"/>
    <property type="evidence" value="ECO:0007669"/>
    <property type="project" value="TreeGrafter"/>
</dbReference>
<evidence type="ECO:0000256" key="7">
    <source>
        <dbReference type="ARBA" id="ARBA00023015"/>
    </source>
</evidence>
<evidence type="ECO:0000259" key="15">
    <source>
        <dbReference type="PROSITE" id="PS51810"/>
    </source>
</evidence>
<feature type="domain" description="C2H2-type" evidence="14">
    <location>
        <begin position="152"/>
        <end position="179"/>
    </location>
</feature>
<sequence>MSLTEGMYPARLLDSIQLLPQQAAMASILPTAIVNKDIFPCKSCGIWYRSERNLQAHLMYYCSGRQREAAPVSEESEDSAAQTSSLCPFPQCTKSFSNARALEMHLNSHSGVKMEEFLPPGASLKCTVCSYNADSVINFHQHLFSHLTQAAFRCTHCHFGFQTQRELLQHQELQSLEANFPEKVTWNTPQRNGRQLTASHRLVEQKRTPPEPKGHAD</sequence>
<dbReference type="GO" id="GO:0008270">
    <property type="term" value="F:zinc ion binding"/>
    <property type="evidence" value="ECO:0007669"/>
    <property type="project" value="UniProtKB-KW"/>
</dbReference>
<dbReference type="GO" id="GO:0005634">
    <property type="term" value="C:nucleus"/>
    <property type="evidence" value="ECO:0007669"/>
    <property type="project" value="UniProtKB-SubCell"/>
</dbReference>
<feature type="compositionally biased region" description="Polar residues" evidence="13">
    <location>
        <begin position="186"/>
        <end position="198"/>
    </location>
</feature>
<dbReference type="Pfam" id="PF00096">
    <property type="entry name" value="zf-C2H2"/>
    <property type="match status" value="1"/>
</dbReference>